<accession>A0A327VYY4</accession>
<dbReference type="EMBL" id="QLMA01000004">
    <property type="protein sequence ID" value="RAJ82281.1"/>
    <property type="molecule type" value="Genomic_DNA"/>
</dbReference>
<keyword evidence="3" id="KW-1185">Reference proteome</keyword>
<evidence type="ECO:0000313" key="3">
    <source>
        <dbReference type="Proteomes" id="UP000249819"/>
    </source>
</evidence>
<gene>
    <name evidence="2" type="ORF">CLV59_104506</name>
</gene>
<reference evidence="2 3" key="1">
    <citation type="submission" date="2018-06" db="EMBL/GenBank/DDBJ databases">
        <title>Genomic Encyclopedia of Archaeal and Bacterial Type Strains, Phase II (KMG-II): from individual species to whole genera.</title>
        <authorList>
            <person name="Goeker M."/>
        </authorList>
    </citation>
    <scope>NUCLEOTIDE SEQUENCE [LARGE SCALE GENOMIC DNA]</scope>
    <source>
        <strain evidence="2 3">DSM 29821</strain>
    </source>
</reference>
<keyword evidence="1" id="KW-1133">Transmembrane helix</keyword>
<protein>
    <submittedName>
        <fullName evidence="2">Uncharacterized protein</fullName>
    </submittedName>
</protein>
<dbReference type="AlphaFoldDB" id="A0A327VYY4"/>
<evidence type="ECO:0000313" key="2">
    <source>
        <dbReference type="EMBL" id="RAJ82281.1"/>
    </source>
</evidence>
<keyword evidence="1" id="KW-0472">Membrane</keyword>
<name>A0A327VYY4_9BACT</name>
<organism evidence="2 3">
    <name type="scientific">Chitinophaga dinghuensis</name>
    <dbReference type="NCBI Taxonomy" id="1539050"/>
    <lineage>
        <taxon>Bacteria</taxon>
        <taxon>Pseudomonadati</taxon>
        <taxon>Bacteroidota</taxon>
        <taxon>Chitinophagia</taxon>
        <taxon>Chitinophagales</taxon>
        <taxon>Chitinophagaceae</taxon>
        <taxon>Chitinophaga</taxon>
    </lineage>
</organism>
<feature type="transmembrane region" description="Helical" evidence="1">
    <location>
        <begin position="52"/>
        <end position="69"/>
    </location>
</feature>
<proteinExistence type="predicted"/>
<sequence>MMSRSIQLSFFLSALSIIATTWINIAIAQRYLHADGKTRALFGIIEMTYGFQYGVAIAGIAALLLSLIGKSGSQKLRIAAVVISILSVILVFLRMWRLFVL</sequence>
<evidence type="ECO:0000256" key="1">
    <source>
        <dbReference type="SAM" id="Phobius"/>
    </source>
</evidence>
<comment type="caution">
    <text evidence="2">The sequence shown here is derived from an EMBL/GenBank/DDBJ whole genome shotgun (WGS) entry which is preliminary data.</text>
</comment>
<keyword evidence="1" id="KW-0812">Transmembrane</keyword>
<feature type="transmembrane region" description="Helical" evidence="1">
    <location>
        <begin position="76"/>
        <end position="96"/>
    </location>
</feature>
<dbReference type="Proteomes" id="UP000249819">
    <property type="component" value="Unassembled WGS sequence"/>
</dbReference>